<dbReference type="Proteomes" id="UP000177907">
    <property type="component" value="Unassembled WGS sequence"/>
</dbReference>
<dbReference type="EC" id="3.1.26.5" evidence="7 8"/>
<dbReference type="EMBL" id="MFQZ01000009">
    <property type="protein sequence ID" value="OGH87783.1"/>
    <property type="molecule type" value="Genomic_DNA"/>
</dbReference>
<keyword evidence="5 7" id="KW-0378">Hydrolase</keyword>
<dbReference type="InterPro" id="IPR000100">
    <property type="entry name" value="RNase_P"/>
</dbReference>
<dbReference type="GO" id="GO:0030677">
    <property type="term" value="C:ribonuclease P complex"/>
    <property type="evidence" value="ECO:0007669"/>
    <property type="project" value="TreeGrafter"/>
</dbReference>
<evidence type="ECO:0000256" key="1">
    <source>
        <dbReference type="ARBA" id="ARBA00002663"/>
    </source>
</evidence>
<evidence type="ECO:0000313" key="9">
    <source>
        <dbReference type="EMBL" id="OGH87783.1"/>
    </source>
</evidence>
<evidence type="ECO:0000313" key="10">
    <source>
        <dbReference type="Proteomes" id="UP000177907"/>
    </source>
</evidence>
<dbReference type="PANTHER" id="PTHR33992:SF1">
    <property type="entry name" value="RIBONUCLEASE P PROTEIN COMPONENT"/>
    <property type="match status" value="1"/>
</dbReference>
<dbReference type="InterPro" id="IPR020539">
    <property type="entry name" value="RNase_P_CS"/>
</dbReference>
<dbReference type="InterPro" id="IPR020568">
    <property type="entry name" value="Ribosomal_Su5_D2-typ_SF"/>
</dbReference>
<dbReference type="STRING" id="1798704.A3J93_05100"/>
<dbReference type="SUPFAM" id="SSF54211">
    <property type="entry name" value="Ribosomal protein S5 domain 2-like"/>
    <property type="match status" value="1"/>
</dbReference>
<dbReference type="GO" id="GO:0004526">
    <property type="term" value="F:ribonuclease P activity"/>
    <property type="evidence" value="ECO:0007669"/>
    <property type="project" value="UniProtKB-UniRule"/>
</dbReference>
<accession>A0A1F6NVP3</accession>
<evidence type="ECO:0000256" key="6">
    <source>
        <dbReference type="ARBA" id="ARBA00022884"/>
    </source>
</evidence>
<comment type="subunit">
    <text evidence="7">Consists of a catalytic RNA component (M1 or rnpB) and a protein subunit.</text>
</comment>
<dbReference type="GO" id="GO:0001682">
    <property type="term" value="P:tRNA 5'-leader removal"/>
    <property type="evidence" value="ECO:0007669"/>
    <property type="project" value="UniProtKB-UniRule"/>
</dbReference>
<dbReference type="GO" id="GO:0000049">
    <property type="term" value="F:tRNA binding"/>
    <property type="evidence" value="ECO:0007669"/>
    <property type="project" value="UniProtKB-UniRule"/>
</dbReference>
<sequence length="134" mass="15294">MLTDQYRLKKVRDFNMLMERGRWAGGALFTVKWLKLADPGIRLPKAIGAGPELKKFIEQLRFAFVVGLKVSKKAVERNRLKRQMREVVRLMIKDGRVKSGFYVMVVAKGEALGKEYGKIEKEIEGLLKRIGVAS</sequence>
<comment type="catalytic activity">
    <reaction evidence="7">
        <text>Endonucleolytic cleavage of RNA, removing 5'-extranucleotides from tRNA precursor.</text>
        <dbReference type="EC" id="3.1.26.5"/>
    </reaction>
</comment>
<dbReference type="Gene3D" id="3.30.230.10">
    <property type="match status" value="1"/>
</dbReference>
<name>A0A1F6NVP3_9BACT</name>
<reference evidence="9 10" key="1">
    <citation type="journal article" date="2016" name="Nat. Commun.">
        <title>Thousands of microbial genomes shed light on interconnected biogeochemical processes in an aquifer system.</title>
        <authorList>
            <person name="Anantharaman K."/>
            <person name="Brown C.T."/>
            <person name="Hug L.A."/>
            <person name="Sharon I."/>
            <person name="Castelle C.J."/>
            <person name="Probst A.J."/>
            <person name="Thomas B.C."/>
            <person name="Singh A."/>
            <person name="Wilkins M.J."/>
            <person name="Karaoz U."/>
            <person name="Brodie E.L."/>
            <person name="Williams K.H."/>
            <person name="Hubbard S.S."/>
            <person name="Banfield J.F."/>
        </authorList>
    </citation>
    <scope>NUCLEOTIDE SEQUENCE [LARGE SCALE GENOMIC DNA]</scope>
</reference>
<evidence type="ECO:0000256" key="7">
    <source>
        <dbReference type="HAMAP-Rule" id="MF_00227"/>
    </source>
</evidence>
<keyword evidence="4 7" id="KW-0255">Endonuclease</keyword>
<comment type="similarity">
    <text evidence="7">Belongs to the RnpA family.</text>
</comment>
<gene>
    <name evidence="7" type="primary">rnpA</name>
    <name evidence="9" type="ORF">A3J93_05100</name>
</gene>
<dbReference type="HAMAP" id="MF_00227">
    <property type="entry name" value="RNase_P"/>
    <property type="match status" value="1"/>
</dbReference>
<comment type="function">
    <text evidence="1 7">RNaseP catalyzes the removal of the 5'-leader sequence from pre-tRNA to produce the mature 5'-terminus. It can also cleave other RNA substrates such as 4.5S RNA. The protein component plays an auxiliary but essential role in vivo by binding to the 5'-leader sequence and broadening the substrate specificity of the ribozyme.</text>
</comment>
<keyword evidence="2 7" id="KW-0819">tRNA processing</keyword>
<evidence type="ECO:0000256" key="8">
    <source>
        <dbReference type="NCBIfam" id="TIGR00188"/>
    </source>
</evidence>
<protein>
    <recommendedName>
        <fullName evidence="7 8">Ribonuclease P protein component</fullName>
        <shortName evidence="7">RNase P protein</shortName>
        <shortName evidence="7">RNaseP protein</shortName>
        <ecNumber evidence="7 8">3.1.26.5</ecNumber>
    </recommendedName>
    <alternativeName>
        <fullName evidence="7">Protein C5</fullName>
    </alternativeName>
</protein>
<keyword evidence="3 7" id="KW-0540">Nuclease</keyword>
<proteinExistence type="inferred from homology"/>
<dbReference type="InterPro" id="IPR014721">
    <property type="entry name" value="Ribsml_uS5_D2-typ_fold_subgr"/>
</dbReference>
<keyword evidence="6 7" id="KW-0694">RNA-binding</keyword>
<dbReference type="GO" id="GO:0042781">
    <property type="term" value="F:3'-tRNA processing endoribonuclease activity"/>
    <property type="evidence" value="ECO:0007669"/>
    <property type="project" value="TreeGrafter"/>
</dbReference>
<dbReference type="Pfam" id="PF00825">
    <property type="entry name" value="Ribonuclease_P"/>
    <property type="match status" value="1"/>
</dbReference>
<organism evidence="9 10">
    <name type="scientific">Candidatus Magasanikbacteria bacterium RIFOXYC2_FULL_42_28</name>
    <dbReference type="NCBI Taxonomy" id="1798704"/>
    <lineage>
        <taxon>Bacteria</taxon>
        <taxon>Candidatus Magasanikiibacteriota</taxon>
    </lineage>
</organism>
<dbReference type="AlphaFoldDB" id="A0A1F6NVP3"/>
<comment type="caution">
    <text evidence="9">The sequence shown here is derived from an EMBL/GenBank/DDBJ whole genome shotgun (WGS) entry which is preliminary data.</text>
</comment>
<evidence type="ECO:0000256" key="3">
    <source>
        <dbReference type="ARBA" id="ARBA00022722"/>
    </source>
</evidence>
<evidence type="ECO:0000256" key="4">
    <source>
        <dbReference type="ARBA" id="ARBA00022759"/>
    </source>
</evidence>
<evidence type="ECO:0000256" key="2">
    <source>
        <dbReference type="ARBA" id="ARBA00022694"/>
    </source>
</evidence>
<dbReference type="PROSITE" id="PS00648">
    <property type="entry name" value="RIBONUCLEASE_P"/>
    <property type="match status" value="1"/>
</dbReference>
<evidence type="ECO:0000256" key="5">
    <source>
        <dbReference type="ARBA" id="ARBA00022801"/>
    </source>
</evidence>
<dbReference type="PANTHER" id="PTHR33992">
    <property type="entry name" value="RIBONUCLEASE P PROTEIN COMPONENT"/>
    <property type="match status" value="1"/>
</dbReference>
<dbReference type="NCBIfam" id="TIGR00188">
    <property type="entry name" value="rnpA"/>
    <property type="match status" value="1"/>
</dbReference>